<reference evidence="2" key="2">
    <citation type="submission" date="2024-01" db="EMBL/GenBank/DDBJ databases">
        <title>Comparative genomics of Cryptococcus and Kwoniella reveals pathogenesis evolution and contrasting modes of karyotype evolution via chromosome fusion or intercentromeric recombination.</title>
        <authorList>
            <person name="Coelho M.A."/>
            <person name="David-Palma M."/>
            <person name="Shea T."/>
            <person name="Bowers K."/>
            <person name="Mcginley-Smith S."/>
            <person name="Mohammad A.W."/>
            <person name="Gnirke A."/>
            <person name="Yurkov A.M."/>
            <person name="Nowrousian M."/>
            <person name="Sun S."/>
            <person name="Cuomo C.A."/>
            <person name="Heitman J."/>
        </authorList>
    </citation>
    <scope>NUCLEOTIDE SEQUENCE</scope>
    <source>
        <strain evidence="2">IND107</strain>
    </source>
</reference>
<sequence length="458" mass="51055">MFITNITLKDVLQAQERRYSDGAHFILHRLQKNRVPIRNTGLKITIPETCTPWFQTMKRRGLTPHFGAPHHPVHWKCEVCERGREGYANLPQGEATESPRSYYTATTEPLPEDEQVEEGEQVQIVYPVRLPLPAARDTKARLRTPHVPGQALSQKDYFGTRATWLSEAGYCDANGHAVATSARCEARRIGKDSVKLEATTPPPTKSPGLESLFRIPFSPTNRSSWPAEYDVIFLEDISSLSESTSYYSSSASASVGPREETKANLEVANQEWEHFKARVSVQMDRNVRLGRGERCDEWIKGGDEDHPDFQLGKDIPMELREIHGHGDGDGHGARFGDGYGIGSDSTVPEWTHESDTSLTSSSQSAPPLLPPGAYSVDQLVHPNDSVSRYGSPDDFDALHIPSPPPAPRGSPRGSPNSMGVEARGSLPTFDFDEVMEDVMDHFWASEDVRWVFREKYVA</sequence>
<feature type="compositionally biased region" description="Low complexity" evidence="1">
    <location>
        <begin position="356"/>
        <end position="366"/>
    </location>
</feature>
<dbReference type="Proteomes" id="UP000054399">
    <property type="component" value="Unassembled WGS sequence"/>
</dbReference>
<comment type="caution">
    <text evidence="2">The sequence shown here is derived from an EMBL/GenBank/DDBJ whole genome shotgun (WGS) entry which is preliminary data.</text>
</comment>
<dbReference type="RefSeq" id="XP_066611277.1">
    <property type="nucleotide sequence ID" value="XM_066760516.1"/>
</dbReference>
<dbReference type="EMBL" id="ATAM02000012">
    <property type="protein sequence ID" value="KAL0241895.1"/>
    <property type="molecule type" value="Genomic_DNA"/>
</dbReference>
<feature type="compositionally biased region" description="Basic and acidic residues" evidence="1">
    <location>
        <begin position="320"/>
        <end position="334"/>
    </location>
</feature>
<evidence type="ECO:0000313" key="2">
    <source>
        <dbReference type="EMBL" id="KAL0241895.1"/>
    </source>
</evidence>
<keyword evidence="3" id="KW-1185">Reference proteome</keyword>
<evidence type="ECO:0000256" key="1">
    <source>
        <dbReference type="SAM" id="MobiDB-lite"/>
    </source>
</evidence>
<proteinExistence type="predicted"/>
<evidence type="ECO:0000313" key="3">
    <source>
        <dbReference type="Proteomes" id="UP000054399"/>
    </source>
</evidence>
<organism evidence="2 3">
    <name type="scientific">Cryptococcus tetragattii IND107</name>
    <dbReference type="NCBI Taxonomy" id="1296105"/>
    <lineage>
        <taxon>Eukaryota</taxon>
        <taxon>Fungi</taxon>
        <taxon>Dikarya</taxon>
        <taxon>Basidiomycota</taxon>
        <taxon>Agaricomycotina</taxon>
        <taxon>Tremellomycetes</taxon>
        <taxon>Tremellales</taxon>
        <taxon>Cryptococcaceae</taxon>
        <taxon>Cryptococcus</taxon>
        <taxon>Cryptococcus gattii species complex</taxon>
    </lineage>
</organism>
<reference evidence="2" key="1">
    <citation type="submission" date="2015-01" db="EMBL/GenBank/DDBJ databases">
        <authorList>
            <consortium name="The Broad Institute Genomics Platform"/>
            <person name="Cuomo C."/>
            <person name="Litvintseva A."/>
            <person name="Chen Y."/>
            <person name="Heitman J."/>
            <person name="Sun S."/>
            <person name="Springer D."/>
            <person name="Dromer F."/>
            <person name="Young S."/>
            <person name="Zeng Q."/>
            <person name="Gargeya S."/>
            <person name="Abouelleil A."/>
            <person name="Alvarado L."/>
            <person name="Chapman S.B."/>
            <person name="Gainer-Dewar J."/>
            <person name="Goldberg J."/>
            <person name="Griggs A."/>
            <person name="Gujja S."/>
            <person name="Hansen M."/>
            <person name="Howarth C."/>
            <person name="Imamovic A."/>
            <person name="Larimer J."/>
            <person name="Murphy C."/>
            <person name="Naylor J."/>
            <person name="Pearson M."/>
            <person name="Priest M."/>
            <person name="Roberts A."/>
            <person name="Saif S."/>
            <person name="Shea T."/>
            <person name="Sykes S."/>
            <person name="Wortman J."/>
            <person name="Nusbaum C."/>
            <person name="Birren B."/>
        </authorList>
    </citation>
    <scope>NUCLEOTIDE SEQUENCE</scope>
    <source>
        <strain evidence="2">IND107</strain>
    </source>
</reference>
<name>A0ABR3BJC2_9TREE</name>
<protein>
    <submittedName>
        <fullName evidence="2">Uncharacterized protein</fullName>
    </submittedName>
</protein>
<accession>A0ABR3BJC2</accession>
<gene>
    <name evidence="2" type="ORF">I308_106069</name>
</gene>
<feature type="region of interest" description="Disordered" evidence="1">
    <location>
        <begin position="320"/>
        <end position="424"/>
    </location>
</feature>
<dbReference type="GeneID" id="91992924"/>